<reference evidence="10 11" key="1">
    <citation type="submission" date="2016-02" db="EMBL/GenBank/DDBJ databases">
        <authorList>
            <person name="Wen L."/>
            <person name="He K."/>
            <person name="Yang H."/>
        </authorList>
    </citation>
    <scope>NUCLEOTIDE SEQUENCE [LARGE SCALE GENOMIC DNA]</scope>
    <source>
        <strain evidence="10">ShG14-8</strain>
    </source>
</reference>
<dbReference type="GO" id="GO:0006777">
    <property type="term" value="P:Mo-molybdopterin cofactor biosynthetic process"/>
    <property type="evidence" value="ECO:0007669"/>
    <property type="project" value="UniProtKB-KW"/>
</dbReference>
<dbReference type="InterPro" id="IPR013482">
    <property type="entry name" value="Molybde_CF_guanTrfase"/>
</dbReference>
<dbReference type="GO" id="GO:0005525">
    <property type="term" value="F:GTP binding"/>
    <property type="evidence" value="ECO:0007669"/>
    <property type="project" value="UniProtKB-UniRule"/>
</dbReference>
<dbReference type="GO" id="GO:0061603">
    <property type="term" value="F:molybdenum cofactor guanylyltransferase activity"/>
    <property type="evidence" value="ECO:0007669"/>
    <property type="project" value="UniProtKB-EC"/>
</dbReference>
<evidence type="ECO:0000256" key="6">
    <source>
        <dbReference type="ARBA" id="ARBA00023134"/>
    </source>
</evidence>
<feature type="domain" description="MobA-like NTP transferase" evidence="9">
    <location>
        <begin position="7"/>
        <end position="163"/>
    </location>
</feature>
<comment type="catalytic activity">
    <reaction evidence="8">
        <text>Mo-molybdopterin + GTP + H(+) = Mo-molybdopterin guanine dinucleotide + diphosphate</text>
        <dbReference type="Rhea" id="RHEA:34243"/>
        <dbReference type="ChEBI" id="CHEBI:15378"/>
        <dbReference type="ChEBI" id="CHEBI:33019"/>
        <dbReference type="ChEBI" id="CHEBI:37565"/>
        <dbReference type="ChEBI" id="CHEBI:71302"/>
        <dbReference type="ChEBI" id="CHEBI:71310"/>
        <dbReference type="EC" id="2.7.7.77"/>
    </reaction>
</comment>
<organism evidence="10 11">
    <name type="scientific">Candidatus Gallionella acididurans</name>
    <dbReference type="NCBI Taxonomy" id="1796491"/>
    <lineage>
        <taxon>Bacteria</taxon>
        <taxon>Pseudomonadati</taxon>
        <taxon>Pseudomonadota</taxon>
        <taxon>Betaproteobacteria</taxon>
        <taxon>Nitrosomonadales</taxon>
        <taxon>Gallionellaceae</taxon>
        <taxon>Gallionella</taxon>
    </lineage>
</organism>
<keyword evidence="1 8" id="KW-0963">Cytoplasm</keyword>
<feature type="binding site" evidence="8">
    <location>
        <position position="22"/>
    </location>
    <ligand>
        <name>GTP</name>
        <dbReference type="ChEBI" id="CHEBI:37565"/>
    </ligand>
</feature>
<keyword evidence="7 8" id="KW-0501">Molybdenum cofactor biosynthesis</keyword>
<evidence type="ECO:0000256" key="8">
    <source>
        <dbReference type="HAMAP-Rule" id="MF_00316"/>
    </source>
</evidence>
<evidence type="ECO:0000256" key="4">
    <source>
        <dbReference type="ARBA" id="ARBA00022741"/>
    </source>
</evidence>
<comment type="subcellular location">
    <subcellularLocation>
        <location evidence="8">Cytoplasm</location>
    </subcellularLocation>
</comment>
<keyword evidence="10" id="KW-0548">Nucleotidyltransferase</keyword>
<evidence type="ECO:0000256" key="7">
    <source>
        <dbReference type="ARBA" id="ARBA00023150"/>
    </source>
</evidence>
<comment type="caution">
    <text evidence="8">Lacks conserved residue(s) required for the propagation of feature annotation.</text>
</comment>
<evidence type="ECO:0000256" key="3">
    <source>
        <dbReference type="ARBA" id="ARBA00022723"/>
    </source>
</evidence>
<keyword evidence="2 8" id="KW-0808">Transferase</keyword>
<comment type="subunit">
    <text evidence="8">Monomer.</text>
</comment>
<comment type="function">
    <text evidence="8">Transfers a GMP moiety from GTP to Mo-molybdopterin (Mo-MPT) cofactor (Moco or molybdenum cofactor) to form Mo-molybdopterin guanine dinucleotide (Mo-MGD) cofactor.</text>
</comment>
<dbReference type="AlphaFoldDB" id="A0A139BVF8"/>
<dbReference type="EMBL" id="LSLI01000014">
    <property type="protein sequence ID" value="KXS32967.1"/>
    <property type="molecule type" value="Genomic_DNA"/>
</dbReference>
<comment type="cofactor">
    <cofactor evidence="8">
        <name>Mg(2+)</name>
        <dbReference type="ChEBI" id="CHEBI:18420"/>
    </cofactor>
</comment>
<feature type="binding site" evidence="8">
    <location>
        <position position="65"/>
    </location>
    <ligand>
        <name>GTP</name>
        <dbReference type="ChEBI" id="CHEBI:37565"/>
    </ligand>
</feature>
<evidence type="ECO:0000256" key="1">
    <source>
        <dbReference type="ARBA" id="ARBA00022490"/>
    </source>
</evidence>
<keyword evidence="4 8" id="KW-0547">Nucleotide-binding</keyword>
<feature type="binding site" evidence="8">
    <location>
        <position position="100"/>
    </location>
    <ligand>
        <name>Mg(2+)</name>
        <dbReference type="ChEBI" id="CHEBI:18420"/>
    </ligand>
</feature>
<dbReference type="SUPFAM" id="SSF53448">
    <property type="entry name" value="Nucleotide-diphospho-sugar transferases"/>
    <property type="match status" value="1"/>
</dbReference>
<feature type="binding site" evidence="8">
    <location>
        <position position="100"/>
    </location>
    <ligand>
        <name>GTP</name>
        <dbReference type="ChEBI" id="CHEBI:37565"/>
    </ligand>
</feature>
<dbReference type="PANTHER" id="PTHR19136">
    <property type="entry name" value="MOLYBDENUM COFACTOR GUANYLYLTRANSFERASE"/>
    <property type="match status" value="1"/>
</dbReference>
<evidence type="ECO:0000256" key="5">
    <source>
        <dbReference type="ARBA" id="ARBA00022842"/>
    </source>
</evidence>
<comment type="similarity">
    <text evidence="8">Belongs to the MobA family.</text>
</comment>
<evidence type="ECO:0000313" key="10">
    <source>
        <dbReference type="EMBL" id="KXS32967.1"/>
    </source>
</evidence>
<dbReference type="PATRIC" id="fig|1796491.3.peg.979"/>
<dbReference type="HAMAP" id="MF_00316">
    <property type="entry name" value="MobA"/>
    <property type="match status" value="1"/>
</dbReference>
<keyword evidence="3 8" id="KW-0479">Metal-binding</keyword>
<evidence type="ECO:0000313" key="11">
    <source>
        <dbReference type="Proteomes" id="UP000070578"/>
    </source>
</evidence>
<evidence type="ECO:0000256" key="2">
    <source>
        <dbReference type="ARBA" id="ARBA00022679"/>
    </source>
</evidence>
<reference evidence="10 11" key="2">
    <citation type="submission" date="2016-03" db="EMBL/GenBank/DDBJ databases">
        <title>New uncultured bacterium of the family Gallionellaceae from acid mine drainage: description and reconstruction of genome based on metagenomic analysis of microbial community.</title>
        <authorList>
            <person name="Kadnikov V."/>
            <person name="Ivasenko D."/>
            <person name="Beletsky A."/>
            <person name="Mardanov A."/>
            <person name="Danilova E."/>
            <person name="Pimenov N."/>
            <person name="Karnachuk O."/>
            <person name="Ravin N."/>
        </authorList>
    </citation>
    <scope>NUCLEOTIDE SEQUENCE [LARGE SCALE GENOMIC DNA]</scope>
    <source>
        <strain evidence="10">ShG14-8</strain>
    </source>
</reference>
<protein>
    <recommendedName>
        <fullName evidence="8">Molybdenum cofactor guanylyltransferase</fullName>
        <shortName evidence="8">MoCo guanylyltransferase</shortName>
        <ecNumber evidence="8">2.7.7.77</ecNumber>
    </recommendedName>
    <alternativeName>
        <fullName evidence="8">GTP:molybdopterin guanylyltransferase</fullName>
    </alternativeName>
    <alternativeName>
        <fullName evidence="8">Mo-MPT guanylyltransferase</fullName>
    </alternativeName>
    <alternativeName>
        <fullName evidence="8">Molybdopterin guanylyltransferase</fullName>
    </alternativeName>
    <alternativeName>
        <fullName evidence="8">Molybdopterin-guanine dinucleotide synthase</fullName>
        <shortName evidence="8">MGD synthase</shortName>
    </alternativeName>
</protein>
<keyword evidence="6 8" id="KW-0342">GTP-binding</keyword>
<keyword evidence="5 8" id="KW-0460">Magnesium</keyword>
<dbReference type="CDD" id="cd02503">
    <property type="entry name" value="MobA"/>
    <property type="match status" value="1"/>
</dbReference>
<dbReference type="GO" id="GO:0005737">
    <property type="term" value="C:cytoplasm"/>
    <property type="evidence" value="ECO:0007669"/>
    <property type="project" value="UniProtKB-SubCell"/>
</dbReference>
<gene>
    <name evidence="8" type="primary">mobA</name>
    <name evidence="10" type="ORF">AWT59_0894</name>
</gene>
<sequence>MIKDCTAIILAGGDSQRMGQDKAGLLLGGQTLLQRVAGTMQQVFPQTIVSVRQPRPEINLPQVCDDPTENGKQAGAGPLAGLAAGLAQITTPWAFVVACDMPFVEAAMVELLARSRSGYQAVVPVVQGHQQPLAAYYATACLGVIRAHLAGGGRNSLRAILEQLQVRYVDESELLAADPGLRSFFDLDTPADVASAMKNDTKNNG</sequence>
<evidence type="ECO:0000259" key="9">
    <source>
        <dbReference type="Pfam" id="PF12804"/>
    </source>
</evidence>
<dbReference type="Proteomes" id="UP000070578">
    <property type="component" value="Unassembled WGS sequence"/>
</dbReference>
<dbReference type="InterPro" id="IPR029044">
    <property type="entry name" value="Nucleotide-diphossugar_trans"/>
</dbReference>
<proteinExistence type="inferred from homology"/>
<dbReference type="InterPro" id="IPR025877">
    <property type="entry name" value="MobA-like_NTP_Trfase"/>
</dbReference>
<comment type="domain">
    <text evidence="8">The N-terminal domain determines nucleotide recognition and specific binding, while the C-terminal domain determines the specific binding to the target protein.</text>
</comment>
<dbReference type="GO" id="GO:0046872">
    <property type="term" value="F:metal ion binding"/>
    <property type="evidence" value="ECO:0007669"/>
    <property type="project" value="UniProtKB-KW"/>
</dbReference>
<comment type="caution">
    <text evidence="10">The sequence shown here is derived from an EMBL/GenBank/DDBJ whole genome shotgun (WGS) entry which is preliminary data.</text>
</comment>
<dbReference type="Gene3D" id="3.90.550.10">
    <property type="entry name" value="Spore Coat Polysaccharide Biosynthesis Protein SpsA, Chain A"/>
    <property type="match status" value="1"/>
</dbReference>
<accession>A0A139BVF8</accession>
<dbReference type="Pfam" id="PF12804">
    <property type="entry name" value="NTP_transf_3"/>
    <property type="match status" value="1"/>
</dbReference>
<dbReference type="PANTHER" id="PTHR19136:SF81">
    <property type="entry name" value="MOLYBDENUM COFACTOR GUANYLYLTRANSFERASE"/>
    <property type="match status" value="1"/>
</dbReference>
<name>A0A139BVF8_9PROT</name>
<dbReference type="EC" id="2.7.7.77" evidence="8"/>
<feature type="binding site" evidence="8">
    <location>
        <begin position="10"/>
        <end position="12"/>
    </location>
    <ligand>
        <name>GTP</name>
        <dbReference type="ChEBI" id="CHEBI:37565"/>
    </ligand>
</feature>